<proteinExistence type="inferred from homology"/>
<organism evidence="3 4">
    <name type="scientific">Anopheles gambiae</name>
    <name type="common">African malaria mosquito</name>
    <dbReference type="NCBI Taxonomy" id="7165"/>
    <lineage>
        <taxon>Eukaryota</taxon>
        <taxon>Metazoa</taxon>
        <taxon>Ecdysozoa</taxon>
        <taxon>Arthropoda</taxon>
        <taxon>Hexapoda</taxon>
        <taxon>Insecta</taxon>
        <taxon>Pterygota</taxon>
        <taxon>Neoptera</taxon>
        <taxon>Endopterygota</taxon>
        <taxon>Diptera</taxon>
        <taxon>Nematocera</taxon>
        <taxon>Culicoidea</taxon>
        <taxon>Culicidae</taxon>
        <taxon>Anophelinae</taxon>
        <taxon>Anopheles</taxon>
    </lineage>
</organism>
<dbReference type="SUPFAM" id="SSF103107">
    <property type="entry name" value="Hypothetical protein c14orf129, hspc210"/>
    <property type="match status" value="1"/>
</dbReference>
<dbReference type="InterPro" id="IPR023231">
    <property type="entry name" value="GSKIP_dom_sf"/>
</dbReference>
<keyword evidence="4" id="KW-1185">Reference proteome</keyword>
<name>A0A1S4HCZ0_ANOGA</name>
<evidence type="ECO:0000256" key="1">
    <source>
        <dbReference type="ARBA" id="ARBA00009571"/>
    </source>
</evidence>
<feature type="domain" description="GSKIP" evidence="2">
    <location>
        <begin position="37"/>
        <end position="135"/>
    </location>
</feature>
<reference evidence="3 4" key="2">
    <citation type="journal article" date="2004" name="Trends Parasitol.">
        <title>The Anopheles gambiae genome: an update.</title>
        <authorList>
            <person name="Mongin E."/>
            <person name="Louis C."/>
            <person name="Holt R.A."/>
            <person name="Birney E."/>
            <person name="Collins F.H."/>
        </authorList>
    </citation>
    <scope>NUCLEOTIDE SEQUENCE [LARGE SCALE GENOMIC DNA]</scope>
    <source>
        <strain evidence="3 4">PEST</strain>
    </source>
</reference>
<protein>
    <submittedName>
        <fullName evidence="3">DUF727 domain-containing protein</fullName>
    </submittedName>
</protein>
<reference evidence="3" key="3">
    <citation type="submission" date="2020-05" db="UniProtKB">
        <authorList>
            <consortium name="EnsemblMetazoa"/>
        </authorList>
    </citation>
    <scope>IDENTIFICATION</scope>
    <source>
        <strain evidence="3">PEST</strain>
    </source>
</reference>
<evidence type="ECO:0000313" key="3">
    <source>
        <dbReference type="EnsemblMetazoa" id="AGAP028129-PA"/>
    </source>
</evidence>
<reference evidence="3 4" key="1">
    <citation type="journal article" date="2002" name="Science">
        <title>The genome sequence of the malaria mosquito Anopheles gambiae.</title>
        <authorList>
            <person name="Holt R.A."/>
            <person name="Subramanian G.M."/>
            <person name="Halpern A."/>
            <person name="Sutton G.G."/>
            <person name="Charlab R."/>
            <person name="Nusskern D.R."/>
            <person name="Wincker P."/>
            <person name="Clark A.G."/>
            <person name="Ribeiro J.M."/>
            <person name="Wides R."/>
            <person name="Salzberg S.L."/>
            <person name="Loftus B."/>
            <person name="Yandell M."/>
            <person name="Majoros W.H."/>
            <person name="Rusch D.B."/>
            <person name="Lai Z."/>
            <person name="Kraft C.L."/>
            <person name="Abril J.F."/>
            <person name="Anthouard V."/>
            <person name="Arensburger P."/>
            <person name="Atkinson P.W."/>
            <person name="Baden H."/>
            <person name="de Berardinis V."/>
            <person name="Baldwin D."/>
            <person name="Benes V."/>
            <person name="Biedler J."/>
            <person name="Blass C."/>
            <person name="Bolanos R."/>
            <person name="Boscus D."/>
            <person name="Barnstead M."/>
            <person name="Cai S."/>
            <person name="Center A."/>
            <person name="Chaturverdi K."/>
            <person name="Christophides G.K."/>
            <person name="Chrystal M.A."/>
            <person name="Clamp M."/>
            <person name="Cravchik A."/>
            <person name="Curwen V."/>
            <person name="Dana A."/>
            <person name="Delcher A."/>
            <person name="Dew I."/>
            <person name="Evans C.A."/>
            <person name="Flanigan M."/>
            <person name="Grundschober-Freimoser A."/>
            <person name="Friedli L."/>
            <person name="Gu Z."/>
            <person name="Guan P."/>
            <person name="Guigo R."/>
            <person name="Hillenmeyer M.E."/>
            <person name="Hladun S.L."/>
            <person name="Hogan J.R."/>
            <person name="Hong Y.S."/>
            <person name="Hoover J."/>
            <person name="Jaillon O."/>
            <person name="Ke Z."/>
            <person name="Kodira C."/>
            <person name="Kokoza E."/>
            <person name="Koutsos A."/>
            <person name="Letunic I."/>
            <person name="Levitsky A."/>
            <person name="Liang Y."/>
            <person name="Lin J.J."/>
            <person name="Lobo N.F."/>
            <person name="Lopez J.R."/>
            <person name="Malek J.A."/>
            <person name="McIntosh T.C."/>
            <person name="Meister S."/>
            <person name="Miller J."/>
            <person name="Mobarry C."/>
            <person name="Mongin E."/>
            <person name="Murphy S.D."/>
            <person name="O'Brochta D.A."/>
            <person name="Pfannkoch C."/>
            <person name="Qi R."/>
            <person name="Regier M.A."/>
            <person name="Remington K."/>
            <person name="Shao H."/>
            <person name="Sharakhova M.V."/>
            <person name="Sitter C.D."/>
            <person name="Shetty J."/>
            <person name="Smith T.J."/>
            <person name="Strong R."/>
            <person name="Sun J."/>
            <person name="Thomasova D."/>
            <person name="Ton L.Q."/>
            <person name="Topalis P."/>
            <person name="Tu Z."/>
            <person name="Unger M.F."/>
            <person name="Walenz B."/>
            <person name="Wang A."/>
            <person name="Wang J."/>
            <person name="Wang M."/>
            <person name="Wang X."/>
            <person name="Woodford K.J."/>
            <person name="Wortman J.R."/>
            <person name="Wu M."/>
            <person name="Yao A."/>
            <person name="Zdobnov E.M."/>
            <person name="Zhang H."/>
            <person name="Zhao Q."/>
            <person name="Zhao S."/>
            <person name="Zhu S.C."/>
            <person name="Zhimulev I."/>
            <person name="Coluzzi M."/>
            <person name="della Torre A."/>
            <person name="Roth C.W."/>
            <person name="Louis C."/>
            <person name="Kalush F."/>
            <person name="Mural R.J."/>
            <person name="Myers E.W."/>
            <person name="Adams M.D."/>
            <person name="Smith H.O."/>
            <person name="Broder S."/>
            <person name="Gardner M.J."/>
            <person name="Fraser C.M."/>
            <person name="Birney E."/>
            <person name="Bork P."/>
            <person name="Brey P.T."/>
            <person name="Venter J.C."/>
            <person name="Weissenbach J."/>
            <person name="Kafatos F.C."/>
            <person name="Collins F.H."/>
            <person name="Hoffman S.L."/>
        </authorList>
    </citation>
    <scope>NUCLEOTIDE SEQUENCE [LARGE SCALE GENOMIC DNA]</scope>
    <source>
        <strain evidence="3 4">PEST</strain>
    </source>
</reference>
<dbReference type="GO" id="GO:0060828">
    <property type="term" value="P:regulation of canonical Wnt signaling pathway"/>
    <property type="evidence" value="ECO:0007669"/>
    <property type="project" value="InterPro"/>
</dbReference>
<dbReference type="PANTHER" id="PTHR12490:SF4">
    <property type="entry name" value="GSK3B-INTERACTING PROTEIN"/>
    <property type="match status" value="1"/>
</dbReference>
<dbReference type="PANTHER" id="PTHR12490">
    <property type="entry name" value="GSK3B-INTERACTING PROTEIN"/>
    <property type="match status" value="1"/>
</dbReference>
<dbReference type="InterPro" id="IPR007967">
    <property type="entry name" value="GSKIP_dom"/>
</dbReference>
<dbReference type="FunCoup" id="A0A1S4HCZ0">
    <property type="interactions" value="459"/>
</dbReference>
<dbReference type="Gene3D" id="3.30.2280.10">
    <property type="entry name" value="Hypothetical protein (hspc210)"/>
    <property type="match status" value="1"/>
</dbReference>
<dbReference type="AlphaFoldDB" id="A0A1S4HCZ0"/>
<dbReference type="InterPro" id="IPR037395">
    <property type="entry name" value="GSKIP"/>
</dbReference>
<dbReference type="VEuPathDB" id="VectorBase:AGAP028129"/>
<dbReference type="GO" id="GO:0019207">
    <property type="term" value="F:kinase regulator activity"/>
    <property type="evidence" value="ECO:0000318"/>
    <property type="project" value="GO_Central"/>
</dbReference>
<evidence type="ECO:0000259" key="2">
    <source>
        <dbReference type="Pfam" id="PF05303"/>
    </source>
</evidence>
<dbReference type="GO" id="GO:0005737">
    <property type="term" value="C:cytoplasm"/>
    <property type="evidence" value="ECO:0000318"/>
    <property type="project" value="GO_Central"/>
</dbReference>
<dbReference type="GO" id="GO:0051018">
    <property type="term" value="F:protein kinase A binding"/>
    <property type="evidence" value="ECO:0000318"/>
    <property type="project" value="GO_Central"/>
</dbReference>
<dbReference type="InParanoid" id="A0A1S4HCZ0"/>
<dbReference type="Proteomes" id="UP000007062">
    <property type="component" value="Chromosome 2L"/>
</dbReference>
<accession>A0A1S4HCZ0</accession>
<dbReference type="Pfam" id="PF05303">
    <property type="entry name" value="GSKIP_dom"/>
    <property type="match status" value="1"/>
</dbReference>
<dbReference type="EMBL" id="AAAB01008968">
    <property type="status" value="NOT_ANNOTATED_CDS"/>
    <property type="molecule type" value="Genomic_DNA"/>
</dbReference>
<comment type="similarity">
    <text evidence="1">Belongs to the GSKIP family.</text>
</comment>
<dbReference type="EnsemblMetazoa" id="AGAP028129-RA">
    <property type="protein sequence ID" value="AGAP028129-PA"/>
    <property type="gene ID" value="AGAP028129"/>
</dbReference>
<sequence length="150" mass="16887">MKKKIKTLTKILQQSDMNDSVAKYYNYGDANIIDWAQEAESVIRDIAEHVKEASHSKLLPTTRTEAYINITTLGDKMMCVKLNAEGLQIVGNVHDDKTRDSSTNTRYETPYALLSDVCSSYVNSFGSSLVNALTALEQEHSQHRELEDVE</sequence>
<evidence type="ECO:0000313" key="4">
    <source>
        <dbReference type="Proteomes" id="UP000007062"/>
    </source>
</evidence>